<evidence type="ECO:0000313" key="2">
    <source>
        <dbReference type="Proteomes" id="UP000006241"/>
    </source>
</evidence>
<organism evidence="1 2">
    <name type="scientific">Sphingobacterium spiritivorum ATCC 33300</name>
    <dbReference type="NCBI Taxonomy" id="525372"/>
    <lineage>
        <taxon>Bacteria</taxon>
        <taxon>Pseudomonadati</taxon>
        <taxon>Bacteroidota</taxon>
        <taxon>Sphingobacteriia</taxon>
        <taxon>Sphingobacteriales</taxon>
        <taxon>Sphingobacteriaceae</taxon>
        <taxon>Sphingobacterium</taxon>
    </lineage>
</organism>
<sequence length="69" mass="8249">MLFIVGRVLVMGTNYVKYNNHQINMFKKEEIFFYEKVNYLSIICHNFMKPTAPKNTGWYLKKKSLPLQS</sequence>
<comment type="caution">
    <text evidence="1">The sequence shown here is derived from an EMBL/GenBank/DDBJ whole genome shotgun (WGS) entry which is preliminary data.</text>
</comment>
<dbReference type="Proteomes" id="UP000006241">
    <property type="component" value="Unassembled WGS sequence"/>
</dbReference>
<dbReference type="AlphaFoldDB" id="C2FWD7"/>
<accession>C2FWD7</accession>
<reference evidence="1 2" key="1">
    <citation type="submission" date="2009-01" db="EMBL/GenBank/DDBJ databases">
        <authorList>
            <person name="Qin X."/>
            <person name="Bachman B."/>
            <person name="Battles P."/>
            <person name="Bell A."/>
            <person name="Bess C."/>
            <person name="Bickham C."/>
            <person name="Chaboub L."/>
            <person name="Chen D."/>
            <person name="Coyle M."/>
            <person name="Deiros D.R."/>
            <person name="Dinh H."/>
            <person name="Forbes L."/>
            <person name="Fowler G."/>
            <person name="Francisco L."/>
            <person name="Fu Q."/>
            <person name="Gubbala S."/>
            <person name="Hale W."/>
            <person name="Han Y."/>
            <person name="Hemphill L."/>
            <person name="Highlander S.K."/>
            <person name="Hirani K."/>
            <person name="Hogues M."/>
            <person name="Jackson L."/>
            <person name="Jakkamsetti A."/>
            <person name="Javaid M."/>
            <person name="Jiang H."/>
            <person name="Korchina V."/>
            <person name="Kovar C."/>
            <person name="Lara F."/>
            <person name="Lee S."/>
            <person name="Mata R."/>
            <person name="Mathew T."/>
            <person name="Moen C."/>
            <person name="Morales K."/>
            <person name="Munidasa M."/>
            <person name="Nazareth L."/>
            <person name="Ngo R."/>
            <person name="Nguyen L."/>
            <person name="Okwuonu G."/>
            <person name="Ongeri F."/>
            <person name="Patil S."/>
            <person name="Petrosino J."/>
            <person name="Pham C."/>
            <person name="Pham P."/>
            <person name="Pu L.-L."/>
            <person name="Puazo M."/>
            <person name="Raj R."/>
            <person name="Reid J."/>
            <person name="Rouhana J."/>
            <person name="Saada N."/>
            <person name="Shang Y."/>
            <person name="Simmons D."/>
            <person name="Thornton R."/>
            <person name="Warren J."/>
            <person name="Weissenberger G."/>
            <person name="Zhang J."/>
            <person name="Zhang L."/>
            <person name="Zhou C."/>
            <person name="Zhu D."/>
            <person name="Muzny D."/>
            <person name="Worley K."/>
            <person name="Gibbs R."/>
        </authorList>
    </citation>
    <scope>NUCLEOTIDE SEQUENCE [LARGE SCALE GENOMIC DNA]</scope>
    <source>
        <strain evidence="1 2">ATCC 33300</strain>
    </source>
</reference>
<dbReference type="EMBL" id="ACHB01000037">
    <property type="protein sequence ID" value="EEI92792.1"/>
    <property type="molecule type" value="Genomic_DNA"/>
</dbReference>
<proteinExistence type="predicted"/>
<name>C2FWD7_SPHSI</name>
<protein>
    <submittedName>
        <fullName evidence="1">Uncharacterized protein</fullName>
    </submittedName>
</protein>
<evidence type="ECO:0000313" key="1">
    <source>
        <dbReference type="EMBL" id="EEI92792.1"/>
    </source>
</evidence>
<gene>
    <name evidence="1" type="ORF">HMPREF0765_1643</name>
</gene>
<dbReference type="HOGENOM" id="CLU_2958442_0_0_10"/>